<keyword evidence="4 5" id="KW-0472">Membrane</keyword>
<evidence type="ECO:0000313" key="7">
    <source>
        <dbReference type="Proteomes" id="UP000410492"/>
    </source>
</evidence>
<sequence>MAGKGDGEGEGNILKLENQIAVIKYMILFTNVLNWMLGASIFALCLWLRFEPGIQEWLQKLDATEFYIGVYILIFAAVAIMVVSFIGCLSALQESAMALLVV</sequence>
<reference evidence="6 7" key="1">
    <citation type="submission" date="2019-01" db="EMBL/GenBank/DDBJ databases">
        <authorList>
            <person name="Sayadi A."/>
        </authorList>
    </citation>
    <scope>NUCLEOTIDE SEQUENCE [LARGE SCALE GENOMIC DNA]</scope>
</reference>
<dbReference type="PRINTS" id="PR00259">
    <property type="entry name" value="TMFOUR"/>
</dbReference>
<evidence type="ECO:0000313" key="6">
    <source>
        <dbReference type="EMBL" id="VEN63518.1"/>
    </source>
</evidence>
<evidence type="ECO:0000256" key="2">
    <source>
        <dbReference type="ARBA" id="ARBA00022692"/>
    </source>
</evidence>
<keyword evidence="2 5" id="KW-0812">Transmembrane</keyword>
<feature type="non-terminal residue" evidence="6">
    <location>
        <position position="102"/>
    </location>
</feature>
<comment type="subcellular location">
    <subcellularLocation>
        <location evidence="1">Membrane</location>
        <topology evidence="1">Multi-pass membrane protein</topology>
    </subcellularLocation>
</comment>
<evidence type="ECO:0000256" key="5">
    <source>
        <dbReference type="SAM" id="Phobius"/>
    </source>
</evidence>
<evidence type="ECO:0000256" key="3">
    <source>
        <dbReference type="ARBA" id="ARBA00022989"/>
    </source>
</evidence>
<keyword evidence="7" id="KW-1185">Reference proteome</keyword>
<protein>
    <recommendedName>
        <fullName evidence="8">Tetraspanin</fullName>
    </recommendedName>
</protein>
<feature type="transmembrane region" description="Helical" evidence="5">
    <location>
        <begin position="25"/>
        <end position="50"/>
    </location>
</feature>
<gene>
    <name evidence="6" type="ORF">CALMAC_LOCUS20324</name>
</gene>
<dbReference type="OrthoDB" id="10051670at2759"/>
<proteinExistence type="predicted"/>
<keyword evidence="3 5" id="KW-1133">Transmembrane helix</keyword>
<dbReference type="Pfam" id="PF00335">
    <property type="entry name" value="Tetraspanin"/>
    <property type="match status" value="1"/>
</dbReference>
<dbReference type="InterPro" id="IPR018499">
    <property type="entry name" value="Tetraspanin/Peripherin"/>
</dbReference>
<organism evidence="6 7">
    <name type="scientific">Callosobruchus maculatus</name>
    <name type="common">Southern cowpea weevil</name>
    <name type="synonym">Pulse bruchid</name>
    <dbReference type="NCBI Taxonomy" id="64391"/>
    <lineage>
        <taxon>Eukaryota</taxon>
        <taxon>Metazoa</taxon>
        <taxon>Ecdysozoa</taxon>
        <taxon>Arthropoda</taxon>
        <taxon>Hexapoda</taxon>
        <taxon>Insecta</taxon>
        <taxon>Pterygota</taxon>
        <taxon>Neoptera</taxon>
        <taxon>Endopterygota</taxon>
        <taxon>Coleoptera</taxon>
        <taxon>Polyphaga</taxon>
        <taxon>Cucujiformia</taxon>
        <taxon>Chrysomeloidea</taxon>
        <taxon>Chrysomelidae</taxon>
        <taxon>Bruchinae</taxon>
        <taxon>Bruchini</taxon>
        <taxon>Callosobruchus</taxon>
    </lineage>
</organism>
<dbReference type="EMBL" id="CAACVG010014687">
    <property type="protein sequence ID" value="VEN63518.1"/>
    <property type="molecule type" value="Genomic_DNA"/>
</dbReference>
<dbReference type="AlphaFoldDB" id="A0A653DTH6"/>
<dbReference type="Proteomes" id="UP000410492">
    <property type="component" value="Unassembled WGS sequence"/>
</dbReference>
<accession>A0A653DTH6</accession>
<name>A0A653DTH6_CALMS</name>
<evidence type="ECO:0008006" key="8">
    <source>
        <dbReference type="Google" id="ProtNLM"/>
    </source>
</evidence>
<feature type="transmembrane region" description="Helical" evidence="5">
    <location>
        <begin position="70"/>
        <end position="92"/>
    </location>
</feature>
<evidence type="ECO:0000256" key="1">
    <source>
        <dbReference type="ARBA" id="ARBA00004141"/>
    </source>
</evidence>
<dbReference type="GO" id="GO:0016020">
    <property type="term" value="C:membrane"/>
    <property type="evidence" value="ECO:0007669"/>
    <property type="project" value="UniProtKB-SubCell"/>
</dbReference>
<evidence type="ECO:0000256" key="4">
    <source>
        <dbReference type="ARBA" id="ARBA00023136"/>
    </source>
</evidence>